<dbReference type="AlphaFoldDB" id="A0A8S2I580"/>
<feature type="compositionally biased region" description="Acidic residues" evidence="1">
    <location>
        <begin position="1"/>
        <end position="43"/>
    </location>
</feature>
<name>A0A8S2I580_9BILA</name>
<accession>A0A8S2I580</accession>
<comment type="caution">
    <text evidence="4">The sequence shown here is derived from an EMBL/GenBank/DDBJ whole genome shotgun (WGS) entry which is preliminary data.</text>
</comment>
<dbReference type="InterPro" id="IPR029526">
    <property type="entry name" value="PGBD"/>
</dbReference>
<feature type="compositionally biased region" description="Basic and acidic residues" evidence="1">
    <location>
        <begin position="44"/>
        <end position="53"/>
    </location>
</feature>
<evidence type="ECO:0000256" key="1">
    <source>
        <dbReference type="SAM" id="MobiDB-lite"/>
    </source>
</evidence>
<dbReference type="PANTHER" id="PTHR46599:SF3">
    <property type="entry name" value="PIGGYBAC TRANSPOSABLE ELEMENT-DERIVED PROTEIN 4"/>
    <property type="match status" value="1"/>
</dbReference>
<proteinExistence type="predicted"/>
<feature type="compositionally biased region" description="Basic and acidic residues" evidence="1">
    <location>
        <begin position="417"/>
        <end position="430"/>
    </location>
</feature>
<reference evidence="4" key="1">
    <citation type="submission" date="2021-02" db="EMBL/GenBank/DDBJ databases">
        <authorList>
            <person name="Nowell W R."/>
        </authorList>
    </citation>
    <scope>NUCLEOTIDE SEQUENCE</scope>
</reference>
<feature type="region of interest" description="Disordered" evidence="1">
    <location>
        <begin position="395"/>
        <end position="430"/>
    </location>
</feature>
<dbReference type="EMBL" id="CAJNOK010004672">
    <property type="protein sequence ID" value="CAF0945443.1"/>
    <property type="molecule type" value="Genomic_DNA"/>
</dbReference>
<evidence type="ECO:0000313" key="5">
    <source>
        <dbReference type="Proteomes" id="UP000682733"/>
    </source>
</evidence>
<feature type="compositionally biased region" description="Polar residues" evidence="1">
    <location>
        <begin position="398"/>
        <end position="414"/>
    </location>
</feature>
<dbReference type="Pfam" id="PF13843">
    <property type="entry name" value="DDE_Tnp_1_7"/>
    <property type="match status" value="1"/>
</dbReference>
<feature type="region of interest" description="Disordered" evidence="1">
    <location>
        <begin position="1"/>
        <end position="53"/>
    </location>
</feature>
<dbReference type="Proteomes" id="UP000677228">
    <property type="component" value="Unassembled WGS sequence"/>
</dbReference>
<dbReference type="PANTHER" id="PTHR46599">
    <property type="entry name" value="PIGGYBAC TRANSPOSABLE ELEMENT-DERIVED PROTEIN 4"/>
    <property type="match status" value="1"/>
</dbReference>
<evidence type="ECO:0000313" key="4">
    <source>
        <dbReference type="EMBL" id="CAF3720139.1"/>
    </source>
</evidence>
<gene>
    <name evidence="3" type="ORF">OVA965_LOCUS11866</name>
    <name evidence="4" type="ORF">TMI583_LOCUS11870</name>
</gene>
<dbReference type="EMBL" id="CAJOBA010004677">
    <property type="protein sequence ID" value="CAF3720139.1"/>
    <property type="molecule type" value="Genomic_DNA"/>
</dbReference>
<organism evidence="4 5">
    <name type="scientific">Didymodactylos carnosus</name>
    <dbReference type="NCBI Taxonomy" id="1234261"/>
    <lineage>
        <taxon>Eukaryota</taxon>
        <taxon>Metazoa</taxon>
        <taxon>Spiralia</taxon>
        <taxon>Gnathifera</taxon>
        <taxon>Rotifera</taxon>
        <taxon>Eurotatoria</taxon>
        <taxon>Bdelloidea</taxon>
        <taxon>Philodinida</taxon>
        <taxon>Philodinidae</taxon>
        <taxon>Didymodactylos</taxon>
    </lineage>
</organism>
<evidence type="ECO:0000313" key="3">
    <source>
        <dbReference type="EMBL" id="CAF0945443.1"/>
    </source>
</evidence>
<sequence length="430" mass="49068">MDVDGSEDDENGSEDDGDDSGGDEGDSEGDGDGSESDEGDTEDDKNGSESDEDGKRATIQFSLIYNCPWTTNFRFPPVQKFRKSRKCSKVLPSSPTQTFKRLFCNKVFNLILEQTNIYGRQKCAKGGDVIRWIDIEKSQLEKFIGINIIMGYCKNPSIDSYWSTDESFRNGRISMSMPRNSFKRILGNIHLVDNSNAEKQKELAPNKLYKVSHCLKLLKQNFQTHFDLGEKLTIDEMMIKFKGRSSLKQYIKQKPIKRGYKVWILADTSTGYVYNFDIYSGKSIERQVPLGEHVVWSLTRELSMKFYHIYFDNFFTSPCLVEKLLEDGIYCTGTLRSNRRGVPAELIRNIKMNRGDAKFLAIDSISIVKWMDSKPVLMMSNIADPRIMTNITRKLKNGKSQNESIRGNTRSSQAGLLHHDSSSAHDHREL</sequence>
<evidence type="ECO:0000259" key="2">
    <source>
        <dbReference type="Pfam" id="PF13843"/>
    </source>
</evidence>
<dbReference type="Proteomes" id="UP000682733">
    <property type="component" value="Unassembled WGS sequence"/>
</dbReference>
<protein>
    <recommendedName>
        <fullName evidence="2">PiggyBac transposable element-derived protein domain-containing protein</fullName>
    </recommendedName>
</protein>
<feature type="domain" description="PiggyBac transposable element-derived protein" evidence="2">
    <location>
        <begin position="94"/>
        <end position="398"/>
    </location>
</feature>